<evidence type="ECO:0000313" key="2">
    <source>
        <dbReference type="Proteomes" id="UP000823775"/>
    </source>
</evidence>
<dbReference type="Proteomes" id="UP000823775">
    <property type="component" value="Unassembled WGS sequence"/>
</dbReference>
<gene>
    <name evidence="1" type="ORF">HAX54_004191</name>
</gene>
<organism evidence="1 2">
    <name type="scientific">Datura stramonium</name>
    <name type="common">Jimsonweed</name>
    <name type="synonym">Common thornapple</name>
    <dbReference type="NCBI Taxonomy" id="4076"/>
    <lineage>
        <taxon>Eukaryota</taxon>
        <taxon>Viridiplantae</taxon>
        <taxon>Streptophyta</taxon>
        <taxon>Embryophyta</taxon>
        <taxon>Tracheophyta</taxon>
        <taxon>Spermatophyta</taxon>
        <taxon>Magnoliopsida</taxon>
        <taxon>eudicotyledons</taxon>
        <taxon>Gunneridae</taxon>
        <taxon>Pentapetalae</taxon>
        <taxon>asterids</taxon>
        <taxon>lamiids</taxon>
        <taxon>Solanales</taxon>
        <taxon>Solanaceae</taxon>
        <taxon>Solanoideae</taxon>
        <taxon>Datureae</taxon>
        <taxon>Datura</taxon>
    </lineage>
</organism>
<proteinExistence type="predicted"/>
<dbReference type="PANTHER" id="PTHR34278">
    <property type="entry name" value="PROTEIN THI031, PUTATIVE-RELATED"/>
    <property type="match status" value="1"/>
</dbReference>
<comment type="caution">
    <text evidence="1">The sequence shown here is derived from an EMBL/GenBank/DDBJ whole genome shotgun (WGS) entry which is preliminary data.</text>
</comment>
<protein>
    <submittedName>
        <fullName evidence="1">Uncharacterized protein</fullName>
    </submittedName>
</protein>
<dbReference type="PANTHER" id="PTHR34278:SF10">
    <property type="entry name" value="CALCIUM-BINDING SITE PROTEIN-RELATED"/>
    <property type="match status" value="1"/>
</dbReference>
<dbReference type="EMBL" id="JACEIK010001190">
    <property type="protein sequence ID" value="MCD7467020.1"/>
    <property type="molecule type" value="Genomic_DNA"/>
</dbReference>
<keyword evidence="2" id="KW-1185">Reference proteome</keyword>
<evidence type="ECO:0000313" key="1">
    <source>
        <dbReference type="EMBL" id="MCD7467020.1"/>
    </source>
</evidence>
<sequence>MKREGRQHGLVRTYPIVPSRWNPTPNSRYVNKLNSPPIAGLFTKASPKPSNHSMFTGKCGRSKCTICHFQPAGKVKGTKKQKGWDIVSNNRLMIWRVTDTRPRLTFSGFSATTILDHLAADYKDLDDDDDGNDKFYHDADE</sequence>
<accession>A0ABS8T7W2</accession>
<reference evidence="1 2" key="1">
    <citation type="journal article" date="2021" name="BMC Genomics">
        <title>Datura genome reveals duplications of psychoactive alkaloid biosynthetic genes and high mutation rate following tissue culture.</title>
        <authorList>
            <person name="Rajewski A."/>
            <person name="Carter-House D."/>
            <person name="Stajich J."/>
            <person name="Litt A."/>
        </authorList>
    </citation>
    <scope>NUCLEOTIDE SEQUENCE [LARGE SCALE GENOMIC DNA]</scope>
    <source>
        <strain evidence="1">AR-01</strain>
    </source>
</reference>
<name>A0ABS8T7W2_DATST</name>